<feature type="transmembrane region" description="Helical" evidence="1">
    <location>
        <begin position="72"/>
        <end position="91"/>
    </location>
</feature>
<dbReference type="eggNOG" id="COG3712">
    <property type="taxonomic scope" value="Bacteria"/>
</dbReference>
<proteinExistence type="predicted"/>
<sequence>MEEDQRIQLLISRALTGKLSADEWKVLNDWYQHQKEEYLVIKDYRDRSKSQIKRDILHRIETSVETKQKTKLYYYAAAAASLFLIFSYWIYPPLSEAKKNDTLIYQKVENGVGMIKKIKLPDGSLVFLYHNSSIQFDARFKDDRRVLLSGKAFFDVKKDSIHAFTVITPSFSTEVLGTSFLVNEADSQVAVKTGKVKVENSLGREVFLSPDHLLTYSGDDVKVESILEPEIYFGWVEGQLYFKNTSMPALISELENWYGVTITSNVKDDINCQVTGTYTDLSLESLLQAIQYSIPLTYTINEKNVIIHFKNCN</sequence>
<dbReference type="PANTHER" id="PTHR30273">
    <property type="entry name" value="PERIPLASMIC SIGNAL SENSOR AND SIGMA FACTOR ACTIVATOR FECR-RELATED"/>
    <property type="match status" value="1"/>
</dbReference>
<dbReference type="InterPro" id="IPR006860">
    <property type="entry name" value="FecR"/>
</dbReference>
<reference evidence="4 5" key="1">
    <citation type="submission" date="2014-04" db="EMBL/GenBank/DDBJ databases">
        <title>Characterization and application of a salt tolerant electro-active bacterium.</title>
        <authorList>
            <person name="Yang L."/>
            <person name="Wei S."/>
            <person name="Tay Q.X.M."/>
        </authorList>
    </citation>
    <scope>NUCLEOTIDE SEQUENCE [LARGE SCALE GENOMIC DNA]</scope>
    <source>
        <strain evidence="4 5">LY1</strain>
    </source>
</reference>
<dbReference type="Proteomes" id="UP000027821">
    <property type="component" value="Unassembled WGS sequence"/>
</dbReference>
<feature type="domain" description="FecR protein" evidence="2">
    <location>
        <begin position="108"/>
        <end position="197"/>
    </location>
</feature>
<keyword evidence="5" id="KW-1185">Reference proteome</keyword>
<dbReference type="PIRSF" id="PIRSF018266">
    <property type="entry name" value="FecR"/>
    <property type="match status" value="1"/>
</dbReference>
<dbReference type="Gene3D" id="2.60.120.1440">
    <property type="match status" value="1"/>
</dbReference>
<dbReference type="Pfam" id="PF16344">
    <property type="entry name" value="FecR_C"/>
    <property type="match status" value="1"/>
</dbReference>
<dbReference type="STRING" id="1048983.EL17_20385"/>
<dbReference type="AlphaFoldDB" id="A0A074KPJ6"/>
<evidence type="ECO:0000313" key="5">
    <source>
        <dbReference type="Proteomes" id="UP000027821"/>
    </source>
</evidence>
<keyword evidence="1" id="KW-1133">Transmembrane helix</keyword>
<keyword evidence="1" id="KW-0812">Transmembrane</keyword>
<feature type="domain" description="Protein FecR C-terminal" evidence="3">
    <location>
        <begin position="240"/>
        <end position="307"/>
    </location>
</feature>
<accession>A0A074KPJ6</accession>
<dbReference type="InterPro" id="IPR032508">
    <property type="entry name" value="FecR_C"/>
</dbReference>
<dbReference type="Pfam" id="PF04773">
    <property type="entry name" value="FecR"/>
    <property type="match status" value="1"/>
</dbReference>
<dbReference type="RefSeq" id="WP_035078824.1">
    <property type="nucleotide sequence ID" value="NZ_JMIH01000034.1"/>
</dbReference>
<keyword evidence="1" id="KW-0472">Membrane</keyword>
<evidence type="ECO:0000259" key="2">
    <source>
        <dbReference type="Pfam" id="PF04773"/>
    </source>
</evidence>
<dbReference type="OrthoDB" id="642683at2"/>
<protein>
    <recommendedName>
        <fullName evidence="6">FecR family protein</fullName>
    </recommendedName>
</protein>
<dbReference type="GO" id="GO:0016989">
    <property type="term" value="F:sigma factor antagonist activity"/>
    <property type="evidence" value="ECO:0007669"/>
    <property type="project" value="TreeGrafter"/>
</dbReference>
<organism evidence="4 5">
    <name type="scientific">Anditalea andensis</name>
    <dbReference type="NCBI Taxonomy" id="1048983"/>
    <lineage>
        <taxon>Bacteria</taxon>
        <taxon>Pseudomonadati</taxon>
        <taxon>Bacteroidota</taxon>
        <taxon>Cytophagia</taxon>
        <taxon>Cytophagales</taxon>
        <taxon>Cytophagaceae</taxon>
        <taxon>Anditalea</taxon>
    </lineage>
</organism>
<name>A0A074KPJ6_9BACT</name>
<evidence type="ECO:0008006" key="6">
    <source>
        <dbReference type="Google" id="ProtNLM"/>
    </source>
</evidence>
<evidence type="ECO:0000256" key="1">
    <source>
        <dbReference type="SAM" id="Phobius"/>
    </source>
</evidence>
<dbReference type="EMBL" id="JMIH01000034">
    <property type="protein sequence ID" value="KEO71881.1"/>
    <property type="molecule type" value="Genomic_DNA"/>
</dbReference>
<comment type="caution">
    <text evidence="4">The sequence shown here is derived from an EMBL/GenBank/DDBJ whole genome shotgun (WGS) entry which is preliminary data.</text>
</comment>
<evidence type="ECO:0000259" key="3">
    <source>
        <dbReference type="Pfam" id="PF16344"/>
    </source>
</evidence>
<gene>
    <name evidence="4" type="ORF">EL17_20385</name>
</gene>
<evidence type="ECO:0000313" key="4">
    <source>
        <dbReference type="EMBL" id="KEO71881.1"/>
    </source>
</evidence>
<dbReference type="Gene3D" id="3.55.50.30">
    <property type="match status" value="1"/>
</dbReference>
<dbReference type="InterPro" id="IPR012373">
    <property type="entry name" value="Ferrdict_sens_TM"/>
</dbReference>
<dbReference type="PANTHER" id="PTHR30273:SF2">
    <property type="entry name" value="PROTEIN FECR"/>
    <property type="match status" value="1"/>
</dbReference>